<evidence type="ECO:0000256" key="4">
    <source>
        <dbReference type="ARBA" id="ARBA00022989"/>
    </source>
</evidence>
<feature type="transmembrane region" description="Helical" evidence="6">
    <location>
        <begin position="68"/>
        <end position="86"/>
    </location>
</feature>
<evidence type="ECO:0000256" key="6">
    <source>
        <dbReference type="SAM" id="Phobius"/>
    </source>
</evidence>
<feature type="domain" description="Major facilitator superfamily (MFS) profile" evidence="7">
    <location>
        <begin position="1"/>
        <end position="389"/>
    </location>
</feature>
<dbReference type="InterPro" id="IPR050189">
    <property type="entry name" value="MFS_Efflux_Transporters"/>
</dbReference>
<dbReference type="Gene3D" id="1.20.1250.20">
    <property type="entry name" value="MFS general substrate transporter like domains"/>
    <property type="match status" value="1"/>
</dbReference>
<organism evidence="8 9">
    <name type="scientific">Ramlibacter lithotrophicus</name>
    <dbReference type="NCBI Taxonomy" id="2606681"/>
    <lineage>
        <taxon>Bacteria</taxon>
        <taxon>Pseudomonadati</taxon>
        <taxon>Pseudomonadota</taxon>
        <taxon>Betaproteobacteria</taxon>
        <taxon>Burkholderiales</taxon>
        <taxon>Comamonadaceae</taxon>
        <taxon>Ramlibacter</taxon>
    </lineage>
</organism>
<evidence type="ECO:0000259" key="7">
    <source>
        <dbReference type="PROSITE" id="PS50850"/>
    </source>
</evidence>
<dbReference type="InterPro" id="IPR020846">
    <property type="entry name" value="MFS_dom"/>
</dbReference>
<dbReference type="Proteomes" id="UP000521868">
    <property type="component" value="Unassembled WGS sequence"/>
</dbReference>
<evidence type="ECO:0000256" key="2">
    <source>
        <dbReference type="ARBA" id="ARBA00022475"/>
    </source>
</evidence>
<evidence type="ECO:0000313" key="8">
    <source>
        <dbReference type="EMBL" id="NKE64238.1"/>
    </source>
</evidence>
<feature type="transmembrane region" description="Helical" evidence="6">
    <location>
        <begin position="38"/>
        <end position="61"/>
    </location>
</feature>
<evidence type="ECO:0000256" key="5">
    <source>
        <dbReference type="ARBA" id="ARBA00023136"/>
    </source>
</evidence>
<name>A0A7X6I4C1_9BURK</name>
<gene>
    <name evidence="8" type="ORF">RAMLITH_00255</name>
</gene>
<keyword evidence="3 6" id="KW-0812">Transmembrane</keyword>
<comment type="subcellular location">
    <subcellularLocation>
        <location evidence="1">Cell membrane</location>
        <topology evidence="1">Multi-pass membrane protein</topology>
    </subcellularLocation>
</comment>
<dbReference type="PROSITE" id="PS50850">
    <property type="entry name" value="MFS"/>
    <property type="match status" value="1"/>
</dbReference>
<dbReference type="PANTHER" id="PTHR43124">
    <property type="entry name" value="PURINE EFFLUX PUMP PBUE"/>
    <property type="match status" value="1"/>
</dbReference>
<sequence length="392" mass="40864">MLLALTTGFSLSQAYRTVSAMMATQLQQEFGLSAQQLGVFAAMFHFSFGALQLLMGIGIDLHGVRRTVLAAFPLTIAGSLLSAFAPTYALAVFGQALIGIGCAPAFLVCTVFIARRFPAAQFASVSGLVLGMGGVGLLVTGTPLAWVVETGSWRTGFLVLAAGSVLAWLVIFALVREPAPPRAHAGPAVVPALREAAALLAMPHTAGIVALAAVTYASFIALRGLWLGPLLIERYGFTLLQGGNVALAVSVTSLLGPPVFGRFDAPPRARRRRIVAFSLVLAGLFAWLAVAGAWAAVAIAVATGFLTGFIVWQYADVRTAYPEALTGRAMAVFTMAMFLGVALVQWLTGVVASVARAAQADAYTAVLLAISVLLVLGALGFRLLPQPATVRH</sequence>
<feature type="transmembrane region" description="Helical" evidence="6">
    <location>
        <begin position="153"/>
        <end position="175"/>
    </location>
</feature>
<evidence type="ECO:0000256" key="3">
    <source>
        <dbReference type="ARBA" id="ARBA00022692"/>
    </source>
</evidence>
<feature type="transmembrane region" description="Helical" evidence="6">
    <location>
        <begin position="239"/>
        <end position="261"/>
    </location>
</feature>
<dbReference type="PANTHER" id="PTHR43124:SF3">
    <property type="entry name" value="CHLORAMPHENICOL EFFLUX PUMP RV0191"/>
    <property type="match status" value="1"/>
</dbReference>
<feature type="transmembrane region" description="Helical" evidence="6">
    <location>
        <begin position="92"/>
        <end position="113"/>
    </location>
</feature>
<feature type="transmembrane region" description="Helical" evidence="6">
    <location>
        <begin position="296"/>
        <end position="315"/>
    </location>
</feature>
<feature type="transmembrane region" description="Helical" evidence="6">
    <location>
        <begin position="273"/>
        <end position="290"/>
    </location>
</feature>
<accession>A0A7X6I4C1</accession>
<dbReference type="InterPro" id="IPR011701">
    <property type="entry name" value="MFS"/>
</dbReference>
<dbReference type="SUPFAM" id="SSF103473">
    <property type="entry name" value="MFS general substrate transporter"/>
    <property type="match status" value="1"/>
</dbReference>
<dbReference type="CDD" id="cd06174">
    <property type="entry name" value="MFS"/>
    <property type="match status" value="1"/>
</dbReference>
<feature type="transmembrane region" description="Helical" evidence="6">
    <location>
        <begin position="362"/>
        <end position="384"/>
    </location>
</feature>
<dbReference type="Pfam" id="PF07690">
    <property type="entry name" value="MFS_1"/>
    <property type="match status" value="1"/>
</dbReference>
<dbReference type="GO" id="GO:0005886">
    <property type="term" value="C:plasma membrane"/>
    <property type="evidence" value="ECO:0007669"/>
    <property type="project" value="UniProtKB-SubCell"/>
</dbReference>
<dbReference type="GO" id="GO:0022857">
    <property type="term" value="F:transmembrane transporter activity"/>
    <property type="evidence" value="ECO:0007669"/>
    <property type="project" value="InterPro"/>
</dbReference>
<proteinExistence type="predicted"/>
<feature type="transmembrane region" description="Helical" evidence="6">
    <location>
        <begin position="196"/>
        <end position="219"/>
    </location>
</feature>
<keyword evidence="4 6" id="KW-1133">Transmembrane helix</keyword>
<keyword evidence="9" id="KW-1185">Reference proteome</keyword>
<comment type="caution">
    <text evidence="8">The sequence shown here is derived from an EMBL/GenBank/DDBJ whole genome shotgun (WGS) entry which is preliminary data.</text>
</comment>
<protein>
    <submittedName>
        <fullName evidence="8">MFS transporter</fullName>
    </submittedName>
</protein>
<dbReference type="InterPro" id="IPR036259">
    <property type="entry name" value="MFS_trans_sf"/>
</dbReference>
<evidence type="ECO:0000256" key="1">
    <source>
        <dbReference type="ARBA" id="ARBA00004651"/>
    </source>
</evidence>
<dbReference type="AlphaFoldDB" id="A0A7X6I4C1"/>
<keyword evidence="2" id="KW-1003">Cell membrane</keyword>
<dbReference type="EMBL" id="VTOX01000001">
    <property type="protein sequence ID" value="NKE64238.1"/>
    <property type="molecule type" value="Genomic_DNA"/>
</dbReference>
<keyword evidence="5 6" id="KW-0472">Membrane</keyword>
<evidence type="ECO:0000313" key="9">
    <source>
        <dbReference type="Proteomes" id="UP000521868"/>
    </source>
</evidence>
<feature type="transmembrane region" description="Helical" evidence="6">
    <location>
        <begin position="125"/>
        <end position="147"/>
    </location>
</feature>
<feature type="transmembrane region" description="Helical" evidence="6">
    <location>
        <begin position="327"/>
        <end position="347"/>
    </location>
</feature>
<reference evidence="8 9" key="1">
    <citation type="journal article" date="2020" name="Nature">
        <title>Bacterial chemolithoautotrophy via manganese oxidation.</title>
        <authorList>
            <person name="Yu H."/>
            <person name="Leadbetter J.R."/>
        </authorList>
    </citation>
    <scope>NUCLEOTIDE SEQUENCE [LARGE SCALE GENOMIC DNA]</scope>
    <source>
        <strain evidence="8 9">RBP-1</strain>
    </source>
</reference>